<feature type="repeat" description="ANK" evidence="3">
    <location>
        <begin position="128"/>
        <end position="160"/>
    </location>
</feature>
<keyword evidence="1" id="KW-0677">Repeat</keyword>
<keyword evidence="2 3" id="KW-0040">ANK repeat</keyword>
<protein>
    <submittedName>
        <fullName evidence="4">Uncharacterized protein</fullName>
    </submittedName>
</protein>
<evidence type="ECO:0000256" key="2">
    <source>
        <dbReference type="ARBA" id="ARBA00023043"/>
    </source>
</evidence>
<dbReference type="PRINTS" id="PR01415">
    <property type="entry name" value="ANKYRIN"/>
</dbReference>
<dbReference type="Pfam" id="PF12796">
    <property type="entry name" value="Ank_2"/>
    <property type="match status" value="1"/>
</dbReference>
<dbReference type="AlphaFoldDB" id="A0A672RY02"/>
<accession>A0A672RY02</accession>
<reference evidence="4" key="2">
    <citation type="submission" date="2025-09" db="UniProtKB">
        <authorList>
            <consortium name="Ensembl"/>
        </authorList>
    </citation>
    <scope>IDENTIFICATION</scope>
</reference>
<evidence type="ECO:0000256" key="1">
    <source>
        <dbReference type="ARBA" id="ARBA00022737"/>
    </source>
</evidence>
<dbReference type="InterPro" id="IPR051165">
    <property type="entry name" value="Multifunctional_ANK_Repeat"/>
</dbReference>
<organism evidence="4 5">
    <name type="scientific">Sinocyclocheilus grahami</name>
    <name type="common">Dianchi golden-line fish</name>
    <name type="synonym">Barbus grahami</name>
    <dbReference type="NCBI Taxonomy" id="75366"/>
    <lineage>
        <taxon>Eukaryota</taxon>
        <taxon>Metazoa</taxon>
        <taxon>Chordata</taxon>
        <taxon>Craniata</taxon>
        <taxon>Vertebrata</taxon>
        <taxon>Euteleostomi</taxon>
        <taxon>Actinopterygii</taxon>
        <taxon>Neopterygii</taxon>
        <taxon>Teleostei</taxon>
        <taxon>Ostariophysi</taxon>
        <taxon>Cypriniformes</taxon>
        <taxon>Cyprinidae</taxon>
        <taxon>Cyprininae</taxon>
        <taxon>Sinocyclocheilus</taxon>
    </lineage>
</organism>
<dbReference type="InterPro" id="IPR036770">
    <property type="entry name" value="Ankyrin_rpt-contain_sf"/>
</dbReference>
<evidence type="ECO:0000313" key="5">
    <source>
        <dbReference type="Proteomes" id="UP000472262"/>
    </source>
</evidence>
<dbReference type="PANTHER" id="PTHR24123:SF71">
    <property type="entry name" value="ANKYRIN 1, ERYTHROCYTIC A ISOFORM X1"/>
    <property type="match status" value="1"/>
</dbReference>
<dbReference type="SUPFAM" id="SSF48403">
    <property type="entry name" value="Ankyrin repeat"/>
    <property type="match status" value="1"/>
</dbReference>
<dbReference type="InterPro" id="IPR002110">
    <property type="entry name" value="Ankyrin_rpt"/>
</dbReference>
<dbReference type="Ensembl" id="ENSSGRT00000100348.1">
    <property type="protein sequence ID" value="ENSSGRP00000094295.1"/>
    <property type="gene ID" value="ENSSGRG00000047192.1"/>
</dbReference>
<dbReference type="PROSITE" id="PS50297">
    <property type="entry name" value="ANK_REP_REGION"/>
    <property type="match status" value="3"/>
</dbReference>
<keyword evidence="5" id="KW-1185">Reference proteome</keyword>
<dbReference type="SMART" id="SM00248">
    <property type="entry name" value="ANK"/>
    <property type="match status" value="3"/>
</dbReference>
<dbReference type="Gene3D" id="1.25.40.20">
    <property type="entry name" value="Ankyrin repeat-containing domain"/>
    <property type="match status" value="1"/>
</dbReference>
<dbReference type="PANTHER" id="PTHR24123">
    <property type="entry name" value="ANKYRIN REPEAT-CONTAINING"/>
    <property type="match status" value="1"/>
</dbReference>
<dbReference type="InParanoid" id="A0A672RY02"/>
<dbReference type="Pfam" id="PF00023">
    <property type="entry name" value="Ank"/>
    <property type="match status" value="1"/>
</dbReference>
<evidence type="ECO:0000313" key="4">
    <source>
        <dbReference type="Ensembl" id="ENSSGRP00000094295.1"/>
    </source>
</evidence>
<dbReference type="PROSITE" id="PS50088">
    <property type="entry name" value="ANK_REPEAT"/>
    <property type="match status" value="3"/>
</dbReference>
<dbReference type="Proteomes" id="UP000472262">
    <property type="component" value="Unassembled WGS sequence"/>
</dbReference>
<feature type="repeat" description="ANK" evidence="3">
    <location>
        <begin position="18"/>
        <end position="50"/>
    </location>
</feature>
<proteinExistence type="predicted"/>
<reference evidence="4" key="1">
    <citation type="submission" date="2025-08" db="UniProtKB">
        <authorList>
            <consortium name="Ensembl"/>
        </authorList>
    </citation>
    <scope>IDENTIFICATION</scope>
</reference>
<name>A0A672RY02_SINGR</name>
<dbReference type="OMA" id="RCFNALM"/>
<evidence type="ECO:0000256" key="3">
    <source>
        <dbReference type="PROSITE-ProRule" id="PRU00023"/>
    </source>
</evidence>
<sequence length="183" mass="20194">CAVVESGDPFAHGCQSGDDQTPLHCAARMGHKELVKLLLEHKANPDSTTTAGHTPLHIAAREGHAQTTRILLDGNAQQTKMTKPHLKMLLTNRTLASVAIHWSFVCLIEIIQKMRHSVKPNICVFFQKGFTPLHVACKYGKVDVAELLLERGANPNAAGKVINQDKHLISQYSKGMWALQTCW</sequence>
<feature type="repeat" description="ANK" evidence="3">
    <location>
        <begin position="51"/>
        <end position="83"/>
    </location>
</feature>